<feature type="region of interest" description="Disordered" evidence="1">
    <location>
        <begin position="53"/>
        <end position="129"/>
    </location>
</feature>
<dbReference type="Proteomes" id="UP000886743">
    <property type="component" value="Unassembled WGS sequence"/>
</dbReference>
<feature type="transmembrane region" description="Helical" evidence="2">
    <location>
        <begin position="26"/>
        <end position="44"/>
    </location>
</feature>
<keyword evidence="2" id="KW-1133">Transmembrane helix</keyword>
<evidence type="ECO:0000259" key="3">
    <source>
        <dbReference type="Pfam" id="PF01551"/>
    </source>
</evidence>
<evidence type="ECO:0000256" key="2">
    <source>
        <dbReference type="SAM" id="Phobius"/>
    </source>
</evidence>
<name>A0A9D1T009_9FIRM</name>
<dbReference type="EMBL" id="DVOF01000044">
    <property type="protein sequence ID" value="HIV02216.1"/>
    <property type="molecule type" value="Genomic_DNA"/>
</dbReference>
<dbReference type="Gene3D" id="2.70.70.10">
    <property type="entry name" value="Glucose Permease (Domain IIA)"/>
    <property type="match status" value="1"/>
</dbReference>
<feature type="compositionally biased region" description="Low complexity" evidence="1">
    <location>
        <begin position="60"/>
        <end position="70"/>
    </location>
</feature>
<evidence type="ECO:0000313" key="5">
    <source>
        <dbReference type="Proteomes" id="UP000886743"/>
    </source>
</evidence>
<evidence type="ECO:0000313" key="4">
    <source>
        <dbReference type="EMBL" id="HIV02216.1"/>
    </source>
</evidence>
<dbReference type="PANTHER" id="PTHR21666:SF270">
    <property type="entry name" value="MUREIN HYDROLASE ACTIVATOR ENVC"/>
    <property type="match status" value="1"/>
</dbReference>
<dbReference type="InterPro" id="IPR050570">
    <property type="entry name" value="Cell_wall_metabolism_enzyme"/>
</dbReference>
<evidence type="ECO:0000256" key="1">
    <source>
        <dbReference type="SAM" id="MobiDB-lite"/>
    </source>
</evidence>
<protein>
    <submittedName>
        <fullName evidence="4">Peptidoglycan DD-metalloendopeptidase family protein</fullName>
    </submittedName>
</protein>
<dbReference type="SUPFAM" id="SSF51261">
    <property type="entry name" value="Duplicated hybrid motif"/>
    <property type="match status" value="1"/>
</dbReference>
<accession>A0A9D1T009</accession>
<reference evidence="4" key="2">
    <citation type="journal article" date="2021" name="PeerJ">
        <title>Extensive microbial diversity within the chicken gut microbiome revealed by metagenomics and culture.</title>
        <authorList>
            <person name="Gilroy R."/>
            <person name="Ravi A."/>
            <person name="Getino M."/>
            <person name="Pursley I."/>
            <person name="Horton D.L."/>
            <person name="Alikhan N.F."/>
            <person name="Baker D."/>
            <person name="Gharbi K."/>
            <person name="Hall N."/>
            <person name="Watson M."/>
            <person name="Adriaenssens E.M."/>
            <person name="Foster-Nyarko E."/>
            <person name="Jarju S."/>
            <person name="Secka A."/>
            <person name="Antonio M."/>
            <person name="Oren A."/>
            <person name="Chaudhuri R.R."/>
            <person name="La Ragione R."/>
            <person name="Hildebrand F."/>
            <person name="Pallen M.J."/>
        </authorList>
    </citation>
    <scope>NUCLEOTIDE SEQUENCE</scope>
    <source>
        <strain evidence="4">4920</strain>
    </source>
</reference>
<reference evidence="4" key="1">
    <citation type="submission" date="2020-10" db="EMBL/GenBank/DDBJ databases">
        <authorList>
            <person name="Gilroy R."/>
        </authorList>
    </citation>
    <scope>NUCLEOTIDE SEQUENCE</scope>
    <source>
        <strain evidence="4">4920</strain>
    </source>
</reference>
<comment type="caution">
    <text evidence="4">The sequence shown here is derived from an EMBL/GenBank/DDBJ whole genome shotgun (WGS) entry which is preliminary data.</text>
</comment>
<dbReference type="AlphaFoldDB" id="A0A9D1T009"/>
<keyword evidence="2" id="KW-0472">Membrane</keyword>
<dbReference type="InterPro" id="IPR016047">
    <property type="entry name" value="M23ase_b-sheet_dom"/>
</dbReference>
<proteinExistence type="predicted"/>
<dbReference type="InterPro" id="IPR011055">
    <property type="entry name" value="Dup_hybrid_motif"/>
</dbReference>
<organism evidence="4 5">
    <name type="scientific">Candidatus Aphodoplasma excrementigallinarum</name>
    <dbReference type="NCBI Taxonomy" id="2840673"/>
    <lineage>
        <taxon>Bacteria</taxon>
        <taxon>Bacillati</taxon>
        <taxon>Bacillota</taxon>
        <taxon>Clostridia</taxon>
        <taxon>Eubacteriales</taxon>
        <taxon>Candidatus Aphodoplasma</taxon>
    </lineage>
</organism>
<feature type="domain" description="M23ase beta-sheet core" evidence="3">
    <location>
        <begin position="171"/>
        <end position="269"/>
    </location>
</feature>
<dbReference type="Pfam" id="PF01551">
    <property type="entry name" value="Peptidase_M23"/>
    <property type="match status" value="1"/>
</dbReference>
<sequence>MKRRQQRRFAESKGKKFKNWVKEKRFYIVLLCCIMAVSATYFVADSLQRSQAPAKPRQESAATPAPTSTPLPDLTKGMQEGQDKTTGETQKPDATPAPEMDKTSAATPVPEQEAEPAPSPTPDTSEANADADVDYTSSEKTTLTYPVNGEVITPHAIETLIYSKTLGDWRSHQGIDIKAQIGTDVLAAADGIIEDVYTDDFMGITIVIDHQNGLKSVYSNLSNASLVQKGQSVTRGAAISAVGDTAIYETGEVGHLHFEVIEDGTAVDPLVWLES</sequence>
<gene>
    <name evidence="4" type="ORF">IAC74_01475</name>
</gene>
<dbReference type="CDD" id="cd12797">
    <property type="entry name" value="M23_peptidase"/>
    <property type="match status" value="1"/>
</dbReference>
<dbReference type="PANTHER" id="PTHR21666">
    <property type="entry name" value="PEPTIDASE-RELATED"/>
    <property type="match status" value="1"/>
</dbReference>
<dbReference type="GO" id="GO:0004222">
    <property type="term" value="F:metalloendopeptidase activity"/>
    <property type="evidence" value="ECO:0007669"/>
    <property type="project" value="TreeGrafter"/>
</dbReference>
<keyword evidence="2" id="KW-0812">Transmembrane</keyword>